<dbReference type="InterPro" id="IPR036188">
    <property type="entry name" value="FAD/NAD-bd_sf"/>
</dbReference>
<dbReference type="InterPro" id="IPR033856">
    <property type="entry name" value="Trp_halogen"/>
</dbReference>
<sequence>MTGPIKRVVVLGGGTAGWLTAGILAADHCSSEPDGLEVIVVEAPDVPPIGVGEGTWPSMRNTLRRIGITETELFRECEASFKQGAKFCGWVTGKENDFYYHPLVVPEGYGEFDIASAWLAEGGDESFADAINFQSHLCEMGLAPKQITTPEYAGIANYAYHLNAGKLGQLLTRHCIDKLGVQHVLARVTNVKSTESGDIAALLLDNGGEVTGDLFVDCSGFASRLLGEHFQVPFIDCRDQLFNDRAIAVQVPYTTEEAAIASHTISTAQEAGWIWDIGLPTRRGMGHVYSSAHMSDERAQDLLEAHLKKDLPDSAVADLQFRQIQMRPGHREHFWHKNCVAVGMSAGFLEPLEASALVLVELSAGLISDDLPASRAVMDTVAKRFNERFRYRWASIIDFLKLHYVLTERTDSDYWRDNCLPQSQSSRLQEWLALWRVQPPCRHDFPQVEEVFASASWQYVLYGMGFRTLPRATRRRFEDISKYRELHDQNELFVQRCRQGLPENRELIQKIIRHGLSAV</sequence>
<keyword evidence="2" id="KW-1185">Reference proteome</keyword>
<evidence type="ECO:0000313" key="1">
    <source>
        <dbReference type="EMBL" id="MBN8430984.1"/>
    </source>
</evidence>
<accession>A0ABS3E6P8</accession>
<dbReference type="InterPro" id="IPR006905">
    <property type="entry name" value="Flavin_halogenase"/>
</dbReference>
<dbReference type="InterPro" id="IPR050816">
    <property type="entry name" value="Flavin-dep_Halogenase_NPB"/>
</dbReference>
<reference evidence="1 2" key="1">
    <citation type="submission" date="2020-12" db="EMBL/GenBank/DDBJ databases">
        <title>Oil enriched cultivation method for isolating marine PHA-producing bacteria.</title>
        <authorList>
            <person name="Zheng W."/>
            <person name="Yu S."/>
            <person name="Huang Y."/>
        </authorList>
    </citation>
    <scope>NUCLEOTIDE SEQUENCE [LARGE SCALE GENOMIC DNA]</scope>
    <source>
        <strain evidence="1 2">SN0-2</strain>
    </source>
</reference>
<dbReference type="RefSeq" id="WP_207001351.1">
    <property type="nucleotide sequence ID" value="NZ_JAEKJR010000002.1"/>
</dbReference>
<dbReference type="SUPFAM" id="SSF51905">
    <property type="entry name" value="FAD/NAD(P)-binding domain"/>
    <property type="match status" value="1"/>
</dbReference>
<name>A0ABS3E6P8_9GAMM</name>
<dbReference type="PANTHER" id="PTHR43747:SF4">
    <property type="entry name" value="FLAVIN-DEPENDENT TRYPTOPHAN HALOGENASE"/>
    <property type="match status" value="1"/>
</dbReference>
<evidence type="ECO:0000313" key="2">
    <source>
        <dbReference type="Proteomes" id="UP000664293"/>
    </source>
</evidence>
<dbReference type="Pfam" id="PF04820">
    <property type="entry name" value="Trp_halogenase"/>
    <property type="match status" value="1"/>
</dbReference>
<protein>
    <submittedName>
        <fullName evidence="1">Tryptophan 7-halogenase</fullName>
    </submittedName>
</protein>
<dbReference type="PIRSF" id="PIRSF011396">
    <property type="entry name" value="Trp_halogenase"/>
    <property type="match status" value="1"/>
</dbReference>
<dbReference type="Proteomes" id="UP000664293">
    <property type="component" value="Unassembled WGS sequence"/>
</dbReference>
<proteinExistence type="predicted"/>
<comment type="caution">
    <text evidence="1">The sequence shown here is derived from an EMBL/GenBank/DDBJ whole genome shotgun (WGS) entry which is preliminary data.</text>
</comment>
<gene>
    <name evidence="1" type="ORF">JF535_08990</name>
</gene>
<dbReference type="Gene3D" id="3.50.50.60">
    <property type="entry name" value="FAD/NAD(P)-binding domain"/>
    <property type="match status" value="1"/>
</dbReference>
<dbReference type="EMBL" id="JAEKJR010000002">
    <property type="protein sequence ID" value="MBN8430984.1"/>
    <property type="molecule type" value="Genomic_DNA"/>
</dbReference>
<organism evidence="1 2">
    <name type="scientific">Microbulbifer salipaludis</name>
    <dbReference type="NCBI Taxonomy" id="187980"/>
    <lineage>
        <taxon>Bacteria</taxon>
        <taxon>Pseudomonadati</taxon>
        <taxon>Pseudomonadota</taxon>
        <taxon>Gammaproteobacteria</taxon>
        <taxon>Cellvibrionales</taxon>
        <taxon>Microbulbiferaceae</taxon>
        <taxon>Microbulbifer</taxon>
    </lineage>
</organism>
<dbReference type="PANTHER" id="PTHR43747">
    <property type="entry name" value="FAD-BINDING PROTEIN"/>
    <property type="match status" value="1"/>
</dbReference>